<dbReference type="RefSeq" id="WP_310798911.1">
    <property type="nucleotide sequence ID" value="NZ_CP123872.1"/>
</dbReference>
<dbReference type="Proteomes" id="UP001268683">
    <property type="component" value="Chromosome"/>
</dbReference>
<dbReference type="KEGG" id="tmk:QGN29_01620"/>
<dbReference type="InterPro" id="IPR003718">
    <property type="entry name" value="OsmC/Ohr_fam"/>
</dbReference>
<dbReference type="SUPFAM" id="SSF82784">
    <property type="entry name" value="OsmC-like"/>
    <property type="match status" value="1"/>
</dbReference>
<dbReference type="InterPro" id="IPR036102">
    <property type="entry name" value="OsmC/Ohrsf"/>
</dbReference>
<gene>
    <name evidence="1" type="ORF">QGN29_01620</name>
</gene>
<organism evidence="1 2">
    <name type="scientific">Temperatibacter marinus</name>
    <dbReference type="NCBI Taxonomy" id="1456591"/>
    <lineage>
        <taxon>Bacteria</taxon>
        <taxon>Pseudomonadati</taxon>
        <taxon>Pseudomonadota</taxon>
        <taxon>Alphaproteobacteria</taxon>
        <taxon>Kordiimonadales</taxon>
        <taxon>Temperatibacteraceae</taxon>
        <taxon>Temperatibacter</taxon>
    </lineage>
</organism>
<proteinExistence type="predicted"/>
<dbReference type="Pfam" id="PF02566">
    <property type="entry name" value="OsmC"/>
    <property type="match status" value="1"/>
</dbReference>
<dbReference type="Gene3D" id="2.20.25.10">
    <property type="match status" value="1"/>
</dbReference>
<dbReference type="EMBL" id="CP123872">
    <property type="protein sequence ID" value="WND03062.1"/>
    <property type="molecule type" value="Genomic_DNA"/>
</dbReference>
<name>A0AA52ECT3_9PROT</name>
<dbReference type="PANTHER" id="PTHR34352">
    <property type="entry name" value="PROTEIN YHFA"/>
    <property type="match status" value="1"/>
</dbReference>
<dbReference type="Gene3D" id="3.30.300.20">
    <property type="match status" value="1"/>
</dbReference>
<accession>A0AA52ECT3</accession>
<dbReference type="AlphaFoldDB" id="A0AA52ECT3"/>
<evidence type="ECO:0000313" key="2">
    <source>
        <dbReference type="Proteomes" id="UP001268683"/>
    </source>
</evidence>
<evidence type="ECO:0000313" key="1">
    <source>
        <dbReference type="EMBL" id="WND03062.1"/>
    </source>
</evidence>
<keyword evidence="2" id="KW-1185">Reference proteome</keyword>
<reference evidence="1" key="1">
    <citation type="submission" date="2023-04" db="EMBL/GenBank/DDBJ databases">
        <title>Complete genome sequence of Temperatibacter marinus.</title>
        <authorList>
            <person name="Rong J.-C."/>
            <person name="Yi M.-L."/>
            <person name="Zhao Q."/>
        </authorList>
    </citation>
    <scope>NUCLEOTIDE SEQUENCE</scope>
    <source>
        <strain evidence="1">NBRC 110045</strain>
    </source>
</reference>
<sequence>MAHVVKWAGGLEFVGQSESGHSIVLDGDKAKAMSPMETMLLSVGTCACIDLVMILEKARQKVVDCWVELDGERREEMPQYYTRVEMKFFVKGVQVKEQHVKRAIDLAMEKYCSASAQVAALAEITTSYEILEADL</sequence>
<dbReference type="PANTHER" id="PTHR34352:SF1">
    <property type="entry name" value="PROTEIN YHFA"/>
    <property type="match status" value="1"/>
</dbReference>
<protein>
    <submittedName>
        <fullName evidence="1">OsmC family protein</fullName>
    </submittedName>
</protein>
<dbReference type="NCBIfam" id="NF008009">
    <property type="entry name" value="PRK10738.1"/>
    <property type="match status" value="1"/>
</dbReference>
<dbReference type="InterPro" id="IPR015946">
    <property type="entry name" value="KH_dom-like_a/b"/>
</dbReference>